<dbReference type="GO" id="GO:0016758">
    <property type="term" value="F:hexosyltransferase activity"/>
    <property type="evidence" value="ECO:0007669"/>
    <property type="project" value="UniProtKB-ARBA"/>
</dbReference>
<dbReference type="Proteomes" id="UP000048926">
    <property type="component" value="Unassembled WGS sequence"/>
</dbReference>
<sequence>MKFPAIWPWKRPRLTICIPAYRPNGFLERVLASVQEQSFRDFRVVISNDGGFERETFEPFRRVANVRIYHQRGRLGWVENANWLIRRVRTPYFAILPQDDTIEPDYYAALVDLLEKTPAAGSACTAIQTVGRPDEHIIRSKSVSGDLEARVRQVFAMSYAGVSFRAVNRTPPNLRDLTVPGNRFDNMFADSTWIMRQAIQGEMLYLDRPLYRKLYHGGNTHTSWLETPAKTLASAWMRYCQQMALYAARSVADEYQREAIFDLACERVFSRNSELRPLAVGTAFDAIWSQSELDLRQEGMKKMLRRSLMQRQGGCNAWREHMVRVARGTR</sequence>
<proteinExistence type="predicted"/>
<organism evidence="2 3">
    <name type="scientific">Roseibium aggregatum</name>
    <dbReference type="NCBI Taxonomy" id="187304"/>
    <lineage>
        <taxon>Bacteria</taxon>
        <taxon>Pseudomonadati</taxon>
        <taxon>Pseudomonadota</taxon>
        <taxon>Alphaproteobacteria</taxon>
        <taxon>Hyphomicrobiales</taxon>
        <taxon>Stappiaceae</taxon>
        <taxon>Roseibium</taxon>
    </lineage>
</organism>
<dbReference type="InterPro" id="IPR029044">
    <property type="entry name" value="Nucleotide-diphossugar_trans"/>
</dbReference>
<keyword evidence="3" id="KW-1185">Reference proteome</keyword>
<feature type="domain" description="Glycosyltransferase 2-like" evidence="1">
    <location>
        <begin position="15"/>
        <end position="133"/>
    </location>
</feature>
<dbReference type="EMBL" id="CXST01000001">
    <property type="protein sequence ID" value="CTQ42709.1"/>
    <property type="molecule type" value="Genomic_DNA"/>
</dbReference>
<dbReference type="PANTHER" id="PTHR22916">
    <property type="entry name" value="GLYCOSYLTRANSFERASE"/>
    <property type="match status" value="1"/>
</dbReference>
<dbReference type="Pfam" id="PF00535">
    <property type="entry name" value="Glycos_transf_2"/>
    <property type="match status" value="1"/>
</dbReference>
<dbReference type="AlphaFoldDB" id="A0A0M6Y1K8"/>
<evidence type="ECO:0000313" key="2">
    <source>
        <dbReference type="EMBL" id="CTQ42709.1"/>
    </source>
</evidence>
<dbReference type="CDD" id="cd00761">
    <property type="entry name" value="Glyco_tranf_GTA_type"/>
    <property type="match status" value="1"/>
</dbReference>
<protein>
    <submittedName>
        <fullName evidence="2">Putative glycosyl transferase</fullName>
    </submittedName>
</protein>
<dbReference type="PANTHER" id="PTHR22916:SF3">
    <property type="entry name" value="UDP-GLCNAC:BETAGAL BETA-1,3-N-ACETYLGLUCOSAMINYLTRANSFERASE-LIKE PROTEIN 1"/>
    <property type="match status" value="1"/>
</dbReference>
<dbReference type="SUPFAM" id="SSF53448">
    <property type="entry name" value="Nucleotide-diphospho-sugar transferases"/>
    <property type="match status" value="1"/>
</dbReference>
<reference evidence="3" key="1">
    <citation type="submission" date="2015-07" db="EMBL/GenBank/DDBJ databases">
        <authorList>
            <person name="Rodrigo-Torres Lidia"/>
            <person name="Arahal R.David."/>
        </authorList>
    </citation>
    <scope>NUCLEOTIDE SEQUENCE [LARGE SCALE GENOMIC DNA]</scope>
    <source>
        <strain evidence="3">CECT 4801</strain>
    </source>
</reference>
<evidence type="ECO:0000259" key="1">
    <source>
        <dbReference type="Pfam" id="PF00535"/>
    </source>
</evidence>
<evidence type="ECO:0000313" key="3">
    <source>
        <dbReference type="Proteomes" id="UP000048926"/>
    </source>
</evidence>
<dbReference type="STRING" id="187304.B0E33_24480"/>
<gene>
    <name evidence="2" type="ORF">LAL4801_01145</name>
</gene>
<accession>A0A0M6Y1K8</accession>
<keyword evidence="2" id="KW-0808">Transferase</keyword>
<name>A0A0M6Y1K8_9HYPH</name>
<dbReference type="InterPro" id="IPR001173">
    <property type="entry name" value="Glyco_trans_2-like"/>
</dbReference>
<dbReference type="OrthoDB" id="9802649at2"/>
<dbReference type="RefSeq" id="WP_055654752.1">
    <property type="nucleotide sequence ID" value="NZ_CXST01000001.1"/>
</dbReference>
<dbReference type="Gene3D" id="3.90.550.10">
    <property type="entry name" value="Spore Coat Polysaccharide Biosynthesis Protein SpsA, Chain A"/>
    <property type="match status" value="1"/>
</dbReference>